<protein>
    <submittedName>
        <fullName evidence="3">Erythrocyte vesicle protein 1</fullName>
    </submittedName>
</protein>
<feature type="region of interest" description="Disordered" evidence="1">
    <location>
        <begin position="54"/>
        <end position="100"/>
    </location>
</feature>
<reference evidence="3" key="1">
    <citation type="submission" date="2023-01" db="EMBL/GenBank/DDBJ databases">
        <title>Long-Read Genome Assembly and Gene Model Annotations for the Rodent Malaria Parasite Plasmodium yoelii 17XNL.</title>
        <authorList>
            <person name="Mitchell G.J."/>
            <person name="Sebastian A."/>
            <person name="Albert I."/>
            <person name="Lindner S.E."/>
        </authorList>
    </citation>
    <scope>NUCLEOTIDE SEQUENCE</scope>
    <source>
        <strain evidence="3">17XNL clone 1.1</strain>
    </source>
</reference>
<dbReference type="Proteomes" id="UP001054126">
    <property type="component" value="Chromosome 10"/>
</dbReference>
<feature type="compositionally biased region" description="Basic and acidic residues" evidence="1">
    <location>
        <begin position="84"/>
        <end position="100"/>
    </location>
</feature>
<dbReference type="EMBL" id="CP115534">
    <property type="protein sequence ID" value="WBY57828.1"/>
    <property type="molecule type" value="Genomic_DNA"/>
</dbReference>
<evidence type="ECO:0000313" key="3">
    <source>
        <dbReference type="EMBL" id="WBY57828.1"/>
    </source>
</evidence>
<evidence type="ECO:0000256" key="1">
    <source>
        <dbReference type="SAM" id="MobiDB-lite"/>
    </source>
</evidence>
<name>A0AAE9WPF3_PLAYO</name>
<evidence type="ECO:0000256" key="2">
    <source>
        <dbReference type="SAM" id="SignalP"/>
    </source>
</evidence>
<keyword evidence="2" id="KW-0732">Signal</keyword>
<feature type="chain" id="PRO_5042033850" evidence="2">
    <location>
        <begin position="26"/>
        <end position="665"/>
    </location>
</feature>
<feature type="region of interest" description="Disordered" evidence="1">
    <location>
        <begin position="145"/>
        <end position="194"/>
    </location>
</feature>
<dbReference type="AlphaFoldDB" id="A0AAE9WPF3"/>
<feature type="compositionally biased region" description="Basic and acidic residues" evidence="1">
    <location>
        <begin position="55"/>
        <end position="77"/>
    </location>
</feature>
<gene>
    <name evidence="3" type="ORF">Py17XNL_001002145</name>
</gene>
<organism evidence="3 4">
    <name type="scientific">Plasmodium yoelii yoelii</name>
    <dbReference type="NCBI Taxonomy" id="73239"/>
    <lineage>
        <taxon>Eukaryota</taxon>
        <taxon>Sar</taxon>
        <taxon>Alveolata</taxon>
        <taxon>Apicomplexa</taxon>
        <taxon>Aconoidasida</taxon>
        <taxon>Haemosporida</taxon>
        <taxon>Plasmodiidae</taxon>
        <taxon>Plasmodium</taxon>
        <taxon>Plasmodium (Vinckeia)</taxon>
    </lineage>
</organism>
<sequence length="665" mass="78784">MNCSFVTLINFIFLFALNFDTYVLCAWTNEAIQYRPFYIRKLNRVNRILSNTKSDTSDEKTKETKFSNDSHKNGKGEKSHKKKGSNDHIEGENSESKSSIECENKYKDDLLNESNGSGDFSHSVKEGAIKKYQCHSSIFNCFTKSRNDDDDDDDEDSYKQKDTNENNLNIKPDDDPDEGHSKFWRNKKKNKHGIDTNPHKINISYLTRKKNPLPNYEFNLETVTKFIDSNQKIIDLGNDTIIKDNMNRSSNSVKSRDMLLNVSLKNIDNLFYDKIVTHLLGYAYIFYGHKVNINKLEKELIKDYYYNYKVLKDSINNIPDEFKYTQNNSKIDPVYNLLDYLGIEKYYYGFNRNLYTFLFLAREFWQKEHALTKVYESLPVDFEFDRKELIEQIHDSTSDEKDIYDFSYKIFDPICNFLHTYNCFNLNYISNKLINNLRAKKSNGVIKKELSKLTEYIQATHFDIIEYLKDLTYYITNLFEYGHKENLYNELVIFCYSLFFDYYLDTLDKLLYIIQIHLKYPFNEQIKNDLSTINVRIKTHRDFVGNELTSFYHKYNISENLLECVTGVFSNNEYRVLILEQYLDSKYSNYLSLILLLFKYLKVFIFSMSTYSNLQITHSLLSDLEKKKVKYDEALDILTHYASFNIFDSAFFNKKKSNSTNPKTD</sequence>
<feature type="signal peptide" evidence="2">
    <location>
        <begin position="1"/>
        <end position="25"/>
    </location>
</feature>
<proteinExistence type="predicted"/>
<feature type="compositionally biased region" description="Basic residues" evidence="1">
    <location>
        <begin position="182"/>
        <end position="191"/>
    </location>
</feature>
<accession>A0AAE9WPF3</accession>
<evidence type="ECO:0000313" key="4">
    <source>
        <dbReference type="Proteomes" id="UP001054126"/>
    </source>
</evidence>